<keyword evidence="2" id="KW-1185">Reference proteome</keyword>
<gene>
    <name evidence="1" type="ORF">Fot_54726</name>
</gene>
<dbReference type="EMBL" id="JBFOLJ010000022">
    <property type="protein sequence ID" value="KAL2459477.1"/>
    <property type="molecule type" value="Genomic_DNA"/>
</dbReference>
<sequence>MEQEIERNMEENGGKEKVWISSSVKEEPLTIFDDDEEENIRCTIIVKLSNVIDPRSNEDPATNVSVASLTHFDMLDIQRLRHDTLLMRLVKVLDTNKSLLSFCRFFSVPVGSNYFDCGRLFLIGHNKTNA</sequence>
<reference evidence="2" key="1">
    <citation type="submission" date="2024-07" db="EMBL/GenBank/DDBJ databases">
        <title>Two chromosome-level genome assemblies of Korean endemic species Abeliophyllum distichum and Forsythia ovata (Oleaceae).</title>
        <authorList>
            <person name="Jang H."/>
        </authorList>
    </citation>
    <scope>NUCLEOTIDE SEQUENCE [LARGE SCALE GENOMIC DNA]</scope>
</reference>
<evidence type="ECO:0000313" key="2">
    <source>
        <dbReference type="Proteomes" id="UP001604277"/>
    </source>
</evidence>
<evidence type="ECO:0000313" key="1">
    <source>
        <dbReference type="EMBL" id="KAL2459477.1"/>
    </source>
</evidence>
<proteinExistence type="predicted"/>
<name>A0ABD1P6G8_9LAMI</name>
<organism evidence="1 2">
    <name type="scientific">Forsythia ovata</name>
    <dbReference type="NCBI Taxonomy" id="205694"/>
    <lineage>
        <taxon>Eukaryota</taxon>
        <taxon>Viridiplantae</taxon>
        <taxon>Streptophyta</taxon>
        <taxon>Embryophyta</taxon>
        <taxon>Tracheophyta</taxon>
        <taxon>Spermatophyta</taxon>
        <taxon>Magnoliopsida</taxon>
        <taxon>eudicotyledons</taxon>
        <taxon>Gunneridae</taxon>
        <taxon>Pentapetalae</taxon>
        <taxon>asterids</taxon>
        <taxon>lamiids</taxon>
        <taxon>Lamiales</taxon>
        <taxon>Oleaceae</taxon>
        <taxon>Forsythieae</taxon>
        <taxon>Forsythia</taxon>
    </lineage>
</organism>
<comment type="caution">
    <text evidence="1">The sequence shown here is derived from an EMBL/GenBank/DDBJ whole genome shotgun (WGS) entry which is preliminary data.</text>
</comment>
<accession>A0ABD1P6G8</accession>
<dbReference type="AlphaFoldDB" id="A0ABD1P6G8"/>
<dbReference type="Proteomes" id="UP001604277">
    <property type="component" value="Unassembled WGS sequence"/>
</dbReference>
<protein>
    <submittedName>
        <fullName evidence="1">Uncharacterized protein</fullName>
    </submittedName>
</protein>